<dbReference type="PROSITE" id="PS50949">
    <property type="entry name" value="HTH_GNTR"/>
    <property type="match status" value="1"/>
</dbReference>
<evidence type="ECO:0000313" key="11">
    <source>
        <dbReference type="Proteomes" id="UP000199520"/>
    </source>
</evidence>
<evidence type="ECO:0000313" key="10">
    <source>
        <dbReference type="EMBL" id="SFL80075.1"/>
    </source>
</evidence>
<dbReference type="InterPro" id="IPR036390">
    <property type="entry name" value="WH_DNA-bd_sf"/>
</dbReference>
<feature type="domain" description="HTH gntR-type" evidence="9">
    <location>
        <begin position="14"/>
        <end position="82"/>
    </location>
</feature>
<dbReference type="AlphaFoldDB" id="A0A1I4KMV1"/>
<dbReference type="FunFam" id="3.40.640.10:FF:000023">
    <property type="entry name" value="Transcriptional regulator, GntR family"/>
    <property type="match status" value="1"/>
</dbReference>
<proteinExistence type="inferred from homology"/>
<sequence length="483" mass="55289">MLTIDWAPNPKDSMPLYRQIIEYIKNKITLGEWPVHSKLPPQRRLAHILQVNRSTLTIALDELIADGLLATRAGSGTWVANNTWSILASTPTVNWNSYLDKGLYLPNLQIIQEINQAEFKPNMIRLGTGELSPEFYPKDMMRSVLRNLTERISSLGYEEPKGLFFLRQQICLYLRSFGINTSTSSIMIVSGALQALQLICSSLLPKDSTILLEKPSYLFSLKLFQSMNMQFSGIPLDNQGIELDPILFHKQHKNANLLYTIPCFHNPTGIVMTKQRRKDLIQLCQQEQLPVIEDDVYRELWLDSPPPLPLKALERDGLVLYIGSLSKSLSPGLRIGWIVGPEPVIERLADMKMQNDYGSSSLSQWAAAEWFASGMYQYHLEEVRKELRIRRETAYKSLETHFTDIATWQIPTGGFYIWLTLTHPLSMQKLFNLALNEGLLIHPGNIYDYLSNRHLRLSYSYASLAEIKEGLYRLSLIIKNIKM</sequence>
<evidence type="ECO:0000256" key="6">
    <source>
        <dbReference type="ARBA" id="ARBA00023015"/>
    </source>
</evidence>
<evidence type="ECO:0000256" key="1">
    <source>
        <dbReference type="ARBA" id="ARBA00001933"/>
    </source>
</evidence>
<dbReference type="Gene3D" id="3.90.1150.10">
    <property type="entry name" value="Aspartate Aminotransferase, domain 1"/>
    <property type="match status" value="1"/>
</dbReference>
<evidence type="ECO:0000256" key="7">
    <source>
        <dbReference type="ARBA" id="ARBA00023125"/>
    </source>
</evidence>
<evidence type="ECO:0000259" key="9">
    <source>
        <dbReference type="PROSITE" id="PS50949"/>
    </source>
</evidence>
<dbReference type="SUPFAM" id="SSF46785">
    <property type="entry name" value="Winged helix' DNA-binding domain"/>
    <property type="match status" value="1"/>
</dbReference>
<dbReference type="InterPro" id="IPR004839">
    <property type="entry name" value="Aminotransferase_I/II_large"/>
</dbReference>
<evidence type="ECO:0000256" key="4">
    <source>
        <dbReference type="ARBA" id="ARBA00022679"/>
    </source>
</evidence>
<comment type="similarity">
    <text evidence="2">In the C-terminal section; belongs to the class-I pyridoxal-phosphate-dependent aminotransferase family.</text>
</comment>
<keyword evidence="3" id="KW-0032">Aminotransferase</keyword>
<dbReference type="Pfam" id="PF00155">
    <property type="entry name" value="Aminotran_1_2"/>
    <property type="match status" value="1"/>
</dbReference>
<keyword evidence="8" id="KW-0804">Transcription</keyword>
<evidence type="ECO:0000256" key="2">
    <source>
        <dbReference type="ARBA" id="ARBA00005384"/>
    </source>
</evidence>
<dbReference type="InterPro" id="IPR036388">
    <property type="entry name" value="WH-like_DNA-bd_sf"/>
</dbReference>
<dbReference type="Proteomes" id="UP000199520">
    <property type="component" value="Unassembled WGS sequence"/>
</dbReference>
<dbReference type="EMBL" id="FOTS01000018">
    <property type="protein sequence ID" value="SFL80075.1"/>
    <property type="molecule type" value="Genomic_DNA"/>
</dbReference>
<name>A0A1I4KMV1_9FIRM</name>
<dbReference type="GO" id="GO:0008483">
    <property type="term" value="F:transaminase activity"/>
    <property type="evidence" value="ECO:0007669"/>
    <property type="project" value="UniProtKB-KW"/>
</dbReference>
<evidence type="ECO:0000256" key="5">
    <source>
        <dbReference type="ARBA" id="ARBA00022898"/>
    </source>
</evidence>
<dbReference type="PANTHER" id="PTHR46577:SF2">
    <property type="entry name" value="TRANSCRIPTIONAL REGULATORY PROTEIN"/>
    <property type="match status" value="1"/>
</dbReference>
<keyword evidence="11" id="KW-1185">Reference proteome</keyword>
<reference evidence="11" key="1">
    <citation type="submission" date="2016-10" db="EMBL/GenBank/DDBJ databases">
        <authorList>
            <person name="Varghese N."/>
            <person name="Submissions S."/>
        </authorList>
    </citation>
    <scope>NUCLEOTIDE SEQUENCE [LARGE SCALE GENOMIC DNA]</scope>
    <source>
        <strain evidence="11">DSM 13327</strain>
    </source>
</reference>
<dbReference type="PRINTS" id="PR00035">
    <property type="entry name" value="HTHGNTR"/>
</dbReference>
<evidence type="ECO:0000256" key="8">
    <source>
        <dbReference type="ARBA" id="ARBA00023163"/>
    </source>
</evidence>
<dbReference type="InterPro" id="IPR015421">
    <property type="entry name" value="PyrdxlP-dep_Trfase_major"/>
</dbReference>
<keyword evidence="6" id="KW-0805">Transcription regulation</keyword>
<dbReference type="OrthoDB" id="9802328at2"/>
<dbReference type="InterPro" id="IPR015422">
    <property type="entry name" value="PyrdxlP-dep_Trfase_small"/>
</dbReference>
<evidence type="ECO:0000256" key="3">
    <source>
        <dbReference type="ARBA" id="ARBA00022576"/>
    </source>
</evidence>
<dbReference type="SMART" id="SM00345">
    <property type="entry name" value="HTH_GNTR"/>
    <property type="match status" value="1"/>
</dbReference>
<keyword evidence="4" id="KW-0808">Transferase</keyword>
<organism evidence="10 11">
    <name type="scientific">Pelosinus propionicus DSM 13327</name>
    <dbReference type="NCBI Taxonomy" id="1123291"/>
    <lineage>
        <taxon>Bacteria</taxon>
        <taxon>Bacillati</taxon>
        <taxon>Bacillota</taxon>
        <taxon>Negativicutes</taxon>
        <taxon>Selenomonadales</taxon>
        <taxon>Sporomusaceae</taxon>
        <taxon>Pelosinus</taxon>
    </lineage>
</organism>
<dbReference type="Gene3D" id="1.10.10.10">
    <property type="entry name" value="Winged helix-like DNA-binding domain superfamily/Winged helix DNA-binding domain"/>
    <property type="match status" value="1"/>
</dbReference>
<dbReference type="GO" id="GO:0003700">
    <property type="term" value="F:DNA-binding transcription factor activity"/>
    <property type="evidence" value="ECO:0007669"/>
    <property type="project" value="InterPro"/>
</dbReference>
<comment type="cofactor">
    <cofactor evidence="1">
        <name>pyridoxal 5'-phosphate</name>
        <dbReference type="ChEBI" id="CHEBI:597326"/>
    </cofactor>
</comment>
<dbReference type="SUPFAM" id="SSF53383">
    <property type="entry name" value="PLP-dependent transferases"/>
    <property type="match status" value="1"/>
</dbReference>
<dbReference type="InterPro" id="IPR051446">
    <property type="entry name" value="HTH_trans_reg/aminotransferase"/>
</dbReference>
<keyword evidence="5" id="KW-0663">Pyridoxal phosphate</keyword>
<keyword evidence="7" id="KW-0238">DNA-binding</keyword>
<dbReference type="InterPro" id="IPR015424">
    <property type="entry name" value="PyrdxlP-dep_Trfase"/>
</dbReference>
<dbReference type="STRING" id="1123291.SAMN04490355_101887"/>
<dbReference type="Pfam" id="PF00392">
    <property type="entry name" value="GntR"/>
    <property type="match status" value="1"/>
</dbReference>
<dbReference type="Gene3D" id="3.40.640.10">
    <property type="entry name" value="Type I PLP-dependent aspartate aminotransferase-like (Major domain)"/>
    <property type="match status" value="1"/>
</dbReference>
<dbReference type="GO" id="GO:0030170">
    <property type="term" value="F:pyridoxal phosphate binding"/>
    <property type="evidence" value="ECO:0007669"/>
    <property type="project" value="InterPro"/>
</dbReference>
<dbReference type="GO" id="GO:0003677">
    <property type="term" value="F:DNA binding"/>
    <property type="evidence" value="ECO:0007669"/>
    <property type="project" value="UniProtKB-KW"/>
</dbReference>
<accession>A0A1I4KMV1</accession>
<dbReference type="CDD" id="cd00609">
    <property type="entry name" value="AAT_like"/>
    <property type="match status" value="1"/>
</dbReference>
<dbReference type="PANTHER" id="PTHR46577">
    <property type="entry name" value="HTH-TYPE TRANSCRIPTIONAL REGULATORY PROTEIN GABR"/>
    <property type="match status" value="1"/>
</dbReference>
<protein>
    <submittedName>
        <fullName evidence="10">GntR family transcriptional regulator, regulator for abcA and norABC</fullName>
    </submittedName>
</protein>
<dbReference type="InterPro" id="IPR000524">
    <property type="entry name" value="Tscrpt_reg_HTH_GntR"/>
</dbReference>
<dbReference type="CDD" id="cd07377">
    <property type="entry name" value="WHTH_GntR"/>
    <property type="match status" value="1"/>
</dbReference>
<gene>
    <name evidence="10" type="ORF">SAMN04490355_101887</name>
</gene>
<dbReference type="RefSeq" id="WP_090937037.1">
    <property type="nucleotide sequence ID" value="NZ_FOTS01000018.1"/>
</dbReference>